<feature type="compositionally biased region" description="Low complexity" evidence="1">
    <location>
        <begin position="289"/>
        <end position="300"/>
    </location>
</feature>
<dbReference type="SMART" id="SM00164">
    <property type="entry name" value="TBC"/>
    <property type="match status" value="1"/>
</dbReference>
<feature type="region of interest" description="Disordered" evidence="1">
    <location>
        <begin position="719"/>
        <end position="754"/>
    </location>
</feature>
<dbReference type="InterPro" id="IPR000195">
    <property type="entry name" value="Rab-GAP-TBC_dom"/>
</dbReference>
<dbReference type="Gene3D" id="1.10.8.270">
    <property type="entry name" value="putative rabgap domain of human tbc1 domain family member 14 like domains"/>
    <property type="match status" value="1"/>
</dbReference>
<feature type="domain" description="Rab-GAP TBC" evidence="2">
    <location>
        <begin position="420"/>
        <end position="644"/>
    </location>
</feature>
<evidence type="ECO:0000313" key="3">
    <source>
        <dbReference type="EMBL" id="KAI9276726.1"/>
    </source>
</evidence>
<feature type="compositionally biased region" description="Polar residues" evidence="1">
    <location>
        <begin position="13"/>
        <end position="39"/>
    </location>
</feature>
<feature type="compositionally biased region" description="Basic and acidic residues" evidence="1">
    <location>
        <begin position="152"/>
        <end position="174"/>
    </location>
</feature>
<feature type="region of interest" description="Disordered" evidence="1">
    <location>
        <begin position="152"/>
        <end position="198"/>
    </location>
</feature>
<dbReference type="GO" id="GO:0031267">
    <property type="term" value="F:small GTPase binding"/>
    <property type="evidence" value="ECO:0007669"/>
    <property type="project" value="TreeGrafter"/>
</dbReference>
<dbReference type="Proteomes" id="UP001209540">
    <property type="component" value="Unassembled WGS sequence"/>
</dbReference>
<feature type="region of interest" description="Disordered" evidence="1">
    <location>
        <begin position="218"/>
        <end position="319"/>
    </location>
</feature>
<feature type="region of interest" description="Disordered" evidence="1">
    <location>
        <begin position="482"/>
        <end position="501"/>
    </location>
</feature>
<dbReference type="PROSITE" id="PS50086">
    <property type="entry name" value="TBC_RABGAP"/>
    <property type="match status" value="1"/>
</dbReference>
<dbReference type="Gene3D" id="1.10.472.80">
    <property type="entry name" value="Ypt/Rab-GAP domain of gyp1p, domain 3"/>
    <property type="match status" value="1"/>
</dbReference>
<feature type="region of interest" description="Disordered" evidence="1">
    <location>
        <begin position="68"/>
        <end position="122"/>
    </location>
</feature>
<reference evidence="3" key="2">
    <citation type="submission" date="2023-02" db="EMBL/GenBank/DDBJ databases">
        <authorList>
            <consortium name="DOE Joint Genome Institute"/>
            <person name="Mondo S.J."/>
            <person name="Chang Y."/>
            <person name="Wang Y."/>
            <person name="Ahrendt S."/>
            <person name="Andreopoulos W."/>
            <person name="Barry K."/>
            <person name="Beard J."/>
            <person name="Benny G.L."/>
            <person name="Blankenship S."/>
            <person name="Bonito G."/>
            <person name="Cuomo C."/>
            <person name="Desiro A."/>
            <person name="Gervers K.A."/>
            <person name="Hundley H."/>
            <person name="Kuo A."/>
            <person name="LaButti K."/>
            <person name="Lang B.F."/>
            <person name="Lipzen A."/>
            <person name="O'Donnell K."/>
            <person name="Pangilinan J."/>
            <person name="Reynolds N."/>
            <person name="Sandor L."/>
            <person name="Smith M.W."/>
            <person name="Tsang A."/>
            <person name="Grigoriev I.V."/>
            <person name="Stajich J.E."/>
            <person name="Spatafora J.W."/>
        </authorList>
    </citation>
    <scope>NUCLEOTIDE SEQUENCE</scope>
    <source>
        <strain evidence="3">RSA 2281</strain>
    </source>
</reference>
<feature type="compositionally biased region" description="Basic and acidic residues" evidence="1">
    <location>
        <begin position="80"/>
        <end position="89"/>
    </location>
</feature>
<dbReference type="FunFam" id="1.10.8.270:FF:000016">
    <property type="entry name" value="TBC1 domain family member 2A"/>
    <property type="match status" value="1"/>
</dbReference>
<dbReference type="InterPro" id="IPR035969">
    <property type="entry name" value="Rab-GAP_TBC_sf"/>
</dbReference>
<keyword evidence="4" id="KW-1185">Reference proteome</keyword>
<dbReference type="AlphaFoldDB" id="A0AAD5KAJ2"/>
<protein>
    <submittedName>
        <fullName evidence="3">Rab-GTPase-TBC domain-containing protein</fullName>
    </submittedName>
</protein>
<feature type="compositionally biased region" description="Basic residues" evidence="1">
    <location>
        <begin position="743"/>
        <end position="754"/>
    </location>
</feature>
<dbReference type="Pfam" id="PF00566">
    <property type="entry name" value="RabGAP-TBC"/>
    <property type="match status" value="1"/>
</dbReference>
<feature type="compositionally biased region" description="Low complexity" evidence="1">
    <location>
        <begin position="107"/>
        <end position="122"/>
    </location>
</feature>
<feature type="compositionally biased region" description="Low complexity" evidence="1">
    <location>
        <begin position="175"/>
        <end position="188"/>
    </location>
</feature>
<proteinExistence type="predicted"/>
<dbReference type="SUPFAM" id="SSF47923">
    <property type="entry name" value="Ypt/Rab-GAP domain of gyp1p"/>
    <property type="match status" value="2"/>
</dbReference>
<sequence>MGSLQVPADSLNVKPSTSTPLRKVMTSGNYPRSTPSLLPQSRTIKSTSAVSVYAAAALDANNIRRQRSESFVQQRKSRDHHFLHQEQDTVPRAPSQICLSRHSPIRTTTLPQSTSTPSTMTPSKVAEFIASSSSSSAVSSDSEDEVDIQLERTTHGLPHKEQTKEQQHRQRQRESSVSSNNTSSSSTDSSHHSGQEVEEEGAILEGVMIRRAVRPSFVQPTKTDITEQQEKISTSEEEKKPPTPSKKQPKVITSREYWSPPPISSADGSPIFQTNGFHATDDPNVIIASPLSPTTSNNNSDSKKQHFFKLKKSNSSSSNHSLFHFSKRFQNHHHRHHDLVQNSNLVYPPPPVSFGENPETDRYGFKKASQWITLDNHHDFDEQYIPILERRSMKWQQLLEEYEPKLPERSSKVKRYVRKGIPAHLRGRVWFHYSGAEAKMDSNPGVYAKFLGKAEEMGDQNEFADIIARDLHRTFPDNIQFRSPSASMTDPQQQQQQRQQEELPAIISALQRVLSAFSVYSPSIGYCQSLNYIVGMLLLFMNEEEAFWTLVAIVQNILPAGVYDVTMEGSNIDQTVLMMLIWERMPHLWDKLAEKKSSFWDYAADGTSMPTITLVTNHWFLTLFINILPIETVLRVWDCFFYEGASVLFRVALALFKMSETTIMSIDDSLEIFQVIQNMPKKIIDCQMLLDYTFRRFGSLTDITHDDLERRREMCRDRRRSGRIPINTKSRTLPRRPFGTTPWKRKPSANHHHK</sequence>
<name>A0AAD5KAJ2_9FUNG</name>
<evidence type="ECO:0000256" key="1">
    <source>
        <dbReference type="SAM" id="MobiDB-lite"/>
    </source>
</evidence>
<feature type="compositionally biased region" description="Polar residues" evidence="1">
    <location>
        <begin position="482"/>
        <end position="491"/>
    </location>
</feature>
<dbReference type="Gene3D" id="1.10.10.750">
    <property type="entry name" value="Ypt/Rab-GAP domain of gyp1p, domain 1"/>
    <property type="match status" value="1"/>
</dbReference>
<comment type="caution">
    <text evidence="3">The sequence shown here is derived from an EMBL/GenBank/DDBJ whole genome shotgun (WGS) entry which is preliminary data.</text>
</comment>
<feature type="region of interest" description="Disordered" evidence="1">
    <location>
        <begin position="1"/>
        <end position="39"/>
    </location>
</feature>
<dbReference type="GO" id="GO:0005096">
    <property type="term" value="F:GTPase activator activity"/>
    <property type="evidence" value="ECO:0007669"/>
    <property type="project" value="TreeGrafter"/>
</dbReference>
<organism evidence="3 4">
    <name type="scientific">Phascolomyces articulosus</name>
    <dbReference type="NCBI Taxonomy" id="60185"/>
    <lineage>
        <taxon>Eukaryota</taxon>
        <taxon>Fungi</taxon>
        <taxon>Fungi incertae sedis</taxon>
        <taxon>Mucoromycota</taxon>
        <taxon>Mucoromycotina</taxon>
        <taxon>Mucoromycetes</taxon>
        <taxon>Mucorales</taxon>
        <taxon>Lichtheimiaceae</taxon>
        <taxon>Phascolomyces</taxon>
    </lineage>
</organism>
<dbReference type="PANTHER" id="PTHR47219">
    <property type="entry name" value="RAB GTPASE-ACTIVATING PROTEIN 1-LIKE"/>
    <property type="match status" value="1"/>
</dbReference>
<dbReference type="PANTHER" id="PTHR47219:SF20">
    <property type="entry name" value="TBC1 DOMAIN FAMILY MEMBER 2B"/>
    <property type="match status" value="1"/>
</dbReference>
<evidence type="ECO:0000313" key="4">
    <source>
        <dbReference type="Proteomes" id="UP001209540"/>
    </source>
</evidence>
<feature type="compositionally biased region" description="Basic and acidic residues" evidence="1">
    <location>
        <begin position="224"/>
        <end position="241"/>
    </location>
</feature>
<gene>
    <name evidence="3" type="ORF">BDA99DRAFT_493960</name>
</gene>
<evidence type="ECO:0000259" key="2">
    <source>
        <dbReference type="PROSITE" id="PS50086"/>
    </source>
</evidence>
<accession>A0AAD5KAJ2</accession>
<dbReference type="InterPro" id="IPR050302">
    <property type="entry name" value="Rab_GAP_TBC_domain"/>
</dbReference>
<reference evidence="3" key="1">
    <citation type="journal article" date="2022" name="IScience">
        <title>Evolution of zygomycete secretomes and the origins of terrestrial fungal ecologies.</title>
        <authorList>
            <person name="Chang Y."/>
            <person name="Wang Y."/>
            <person name="Mondo S."/>
            <person name="Ahrendt S."/>
            <person name="Andreopoulos W."/>
            <person name="Barry K."/>
            <person name="Beard J."/>
            <person name="Benny G.L."/>
            <person name="Blankenship S."/>
            <person name="Bonito G."/>
            <person name="Cuomo C."/>
            <person name="Desiro A."/>
            <person name="Gervers K.A."/>
            <person name="Hundley H."/>
            <person name="Kuo A."/>
            <person name="LaButti K."/>
            <person name="Lang B.F."/>
            <person name="Lipzen A."/>
            <person name="O'Donnell K."/>
            <person name="Pangilinan J."/>
            <person name="Reynolds N."/>
            <person name="Sandor L."/>
            <person name="Smith M.E."/>
            <person name="Tsang A."/>
            <person name="Grigoriev I.V."/>
            <person name="Stajich J.E."/>
            <person name="Spatafora J.W."/>
        </authorList>
    </citation>
    <scope>NUCLEOTIDE SEQUENCE</scope>
    <source>
        <strain evidence="3">RSA 2281</strain>
    </source>
</reference>
<dbReference type="EMBL" id="JAIXMP010000002">
    <property type="protein sequence ID" value="KAI9276726.1"/>
    <property type="molecule type" value="Genomic_DNA"/>
</dbReference>